<comment type="function">
    <text evidence="10">Probable component of the PAM complex, a complex required for the translocation of transit peptide-containing proteins from the inner membrane into the mitochondrial matrix in an ATP-dependent manner. May act as a co-chaperone that stimulate the ATP-dependent activity.</text>
</comment>
<keyword evidence="6" id="KW-0999">Mitochondrion inner membrane</keyword>
<dbReference type="InterPro" id="IPR036869">
    <property type="entry name" value="J_dom_sf"/>
</dbReference>
<dbReference type="PANTHER" id="PTHR12181:SF12">
    <property type="entry name" value="PHOSPHATIDATE PHOSPHATASE"/>
    <property type="match status" value="1"/>
</dbReference>
<feature type="domain" description="J" evidence="15">
    <location>
        <begin position="1065"/>
        <end position="1118"/>
    </location>
</feature>
<feature type="compositionally biased region" description="Basic residues" evidence="13">
    <location>
        <begin position="252"/>
        <end position="266"/>
    </location>
</feature>
<dbReference type="InterPro" id="IPR001623">
    <property type="entry name" value="DnaJ_domain"/>
</dbReference>
<evidence type="ECO:0000256" key="14">
    <source>
        <dbReference type="SAM" id="Phobius"/>
    </source>
</evidence>
<keyword evidence="8" id="KW-0496">Mitochondrion</keyword>
<keyword evidence="14" id="KW-0812">Transmembrane</keyword>
<keyword evidence="7" id="KW-0378">Hydrolase</keyword>
<dbReference type="EC" id="3.1.3.4" evidence="5"/>
<evidence type="ECO:0000313" key="16">
    <source>
        <dbReference type="EMBL" id="KRY60835.1"/>
    </source>
</evidence>
<dbReference type="SUPFAM" id="SSF56784">
    <property type="entry name" value="HAD-like"/>
    <property type="match status" value="1"/>
</dbReference>
<comment type="caution">
    <text evidence="16">The sequence shown here is derived from an EMBL/GenBank/DDBJ whole genome shotgun (WGS) entry which is preliminary data.</text>
</comment>
<keyword evidence="17" id="KW-1185">Reference proteome</keyword>
<dbReference type="InterPro" id="IPR026058">
    <property type="entry name" value="LIPIN"/>
</dbReference>
<reference evidence="16 17" key="1">
    <citation type="submission" date="2015-01" db="EMBL/GenBank/DDBJ databases">
        <title>Evolution of Trichinella species and genotypes.</title>
        <authorList>
            <person name="Korhonen P.K."/>
            <person name="Edoardo P."/>
            <person name="Giuseppe L.R."/>
            <person name="Gasser R.B."/>
        </authorList>
    </citation>
    <scope>NUCLEOTIDE SEQUENCE [LARGE SCALE GENOMIC DNA]</scope>
    <source>
        <strain evidence="16">ISS120</strain>
    </source>
</reference>
<dbReference type="GO" id="GO:0009062">
    <property type="term" value="P:fatty acid catabolic process"/>
    <property type="evidence" value="ECO:0007669"/>
    <property type="project" value="TreeGrafter"/>
</dbReference>
<dbReference type="GO" id="GO:0003713">
    <property type="term" value="F:transcription coactivator activity"/>
    <property type="evidence" value="ECO:0007669"/>
    <property type="project" value="TreeGrafter"/>
</dbReference>
<feature type="coiled-coil region" evidence="12">
    <location>
        <begin position="417"/>
        <end position="444"/>
    </location>
</feature>
<accession>A0A0V1DIK3</accession>
<dbReference type="Pfam" id="PF16876">
    <property type="entry name" value="Lipin_mid"/>
    <property type="match status" value="1"/>
</dbReference>
<evidence type="ECO:0000256" key="9">
    <source>
        <dbReference type="ARBA" id="ARBA00023136"/>
    </source>
</evidence>
<dbReference type="AlphaFoldDB" id="A0A0V1DIK3"/>
<evidence type="ECO:0000256" key="4">
    <source>
        <dbReference type="ARBA" id="ARBA00005476"/>
    </source>
</evidence>
<dbReference type="InterPro" id="IPR031703">
    <property type="entry name" value="Lipin_mid"/>
</dbReference>
<dbReference type="Pfam" id="PF04571">
    <property type="entry name" value="Lipin_N"/>
    <property type="match status" value="1"/>
</dbReference>
<dbReference type="InterPro" id="IPR013209">
    <property type="entry name" value="LNS2"/>
</dbReference>
<evidence type="ECO:0000313" key="17">
    <source>
        <dbReference type="Proteomes" id="UP000054653"/>
    </source>
</evidence>
<evidence type="ECO:0000256" key="10">
    <source>
        <dbReference type="ARBA" id="ARBA00054366"/>
    </source>
</evidence>
<dbReference type="GO" id="GO:0019432">
    <property type="term" value="P:triglyceride biosynthetic process"/>
    <property type="evidence" value="ECO:0007669"/>
    <property type="project" value="TreeGrafter"/>
</dbReference>
<organism evidence="16 17">
    <name type="scientific">Trichinella britovi</name>
    <name type="common">Parasitic roundworm</name>
    <dbReference type="NCBI Taxonomy" id="45882"/>
    <lineage>
        <taxon>Eukaryota</taxon>
        <taxon>Metazoa</taxon>
        <taxon>Ecdysozoa</taxon>
        <taxon>Nematoda</taxon>
        <taxon>Enoplea</taxon>
        <taxon>Dorylaimia</taxon>
        <taxon>Trichinellida</taxon>
        <taxon>Trichinellidae</taxon>
        <taxon>Trichinella</taxon>
    </lineage>
</organism>
<dbReference type="CDD" id="cd06257">
    <property type="entry name" value="DnaJ"/>
    <property type="match status" value="1"/>
</dbReference>
<dbReference type="Gene3D" id="1.10.287.110">
    <property type="entry name" value="DnaJ domain"/>
    <property type="match status" value="1"/>
</dbReference>
<evidence type="ECO:0000256" key="7">
    <source>
        <dbReference type="ARBA" id="ARBA00022801"/>
    </source>
</evidence>
<keyword evidence="9 14" id="KW-0472">Membrane</keyword>
<dbReference type="InterPro" id="IPR036412">
    <property type="entry name" value="HAD-like_sf"/>
</dbReference>
<dbReference type="GO" id="GO:0032869">
    <property type="term" value="P:cellular response to insulin stimulus"/>
    <property type="evidence" value="ECO:0007669"/>
    <property type="project" value="TreeGrafter"/>
</dbReference>
<dbReference type="OMA" id="GSRWWFS"/>
<dbReference type="GO" id="GO:0005743">
    <property type="term" value="C:mitochondrial inner membrane"/>
    <property type="evidence" value="ECO:0007669"/>
    <property type="project" value="UniProtKB-SubCell"/>
</dbReference>
<evidence type="ECO:0000256" key="2">
    <source>
        <dbReference type="ARBA" id="ARBA00001946"/>
    </source>
</evidence>
<dbReference type="FunFam" id="1.10.287.110:FF:000001">
    <property type="entry name" value="Import inner membrane translocase subunit tim14"/>
    <property type="match status" value="1"/>
</dbReference>
<comment type="similarity">
    <text evidence="4">Belongs to the lipin family.</text>
</comment>
<dbReference type="Proteomes" id="UP000054653">
    <property type="component" value="Unassembled WGS sequence"/>
</dbReference>
<dbReference type="GO" id="GO:0005634">
    <property type="term" value="C:nucleus"/>
    <property type="evidence" value="ECO:0007669"/>
    <property type="project" value="TreeGrafter"/>
</dbReference>
<dbReference type="InterPro" id="IPR031315">
    <property type="entry name" value="LNS2/PITP"/>
</dbReference>
<dbReference type="PANTHER" id="PTHR12181">
    <property type="entry name" value="LIPIN"/>
    <property type="match status" value="1"/>
</dbReference>
<dbReference type="InterPro" id="IPR007651">
    <property type="entry name" value="Lipin_N"/>
</dbReference>
<proteinExistence type="inferred from homology"/>
<name>A0A0V1DIK3_TRIBR</name>
<evidence type="ECO:0000256" key="6">
    <source>
        <dbReference type="ARBA" id="ARBA00022792"/>
    </source>
</evidence>
<evidence type="ECO:0000256" key="5">
    <source>
        <dbReference type="ARBA" id="ARBA00012638"/>
    </source>
</evidence>
<keyword evidence="12" id="KW-0175">Coiled coil</keyword>
<dbReference type="GO" id="GO:0045944">
    <property type="term" value="P:positive regulation of transcription by RNA polymerase II"/>
    <property type="evidence" value="ECO:0007669"/>
    <property type="project" value="TreeGrafter"/>
</dbReference>
<evidence type="ECO:0000256" key="1">
    <source>
        <dbReference type="ARBA" id="ARBA00001180"/>
    </source>
</evidence>
<dbReference type="SMART" id="SM00271">
    <property type="entry name" value="DnaJ"/>
    <property type="match status" value="1"/>
</dbReference>
<protein>
    <recommendedName>
        <fullName evidence="5">phosphatidate phosphatase</fullName>
        <ecNumber evidence="5">3.1.3.4</ecNumber>
    </recommendedName>
    <alternativeName>
        <fullName evidence="11">DnaJ homolog subfamily C member 21</fullName>
    </alternativeName>
</protein>
<evidence type="ECO:0000259" key="15">
    <source>
        <dbReference type="PROSITE" id="PS50076"/>
    </source>
</evidence>
<gene>
    <name evidence="16" type="primary">LPIN2</name>
    <name evidence="16" type="ORF">T03_3664</name>
</gene>
<evidence type="ECO:0000256" key="11">
    <source>
        <dbReference type="ARBA" id="ARBA00076378"/>
    </source>
</evidence>
<comment type="subcellular location">
    <subcellularLocation>
        <location evidence="3">Mitochondrion inner membrane</location>
    </subcellularLocation>
</comment>
<dbReference type="EMBL" id="JYDI01000004">
    <property type="protein sequence ID" value="KRY60835.1"/>
    <property type="molecule type" value="Genomic_DNA"/>
</dbReference>
<dbReference type="OrthoDB" id="4567at2759"/>
<comment type="catalytic activity">
    <reaction evidence="1">
        <text>a 1,2-diacyl-sn-glycero-3-phosphate + H2O = a 1,2-diacyl-sn-glycerol + phosphate</text>
        <dbReference type="Rhea" id="RHEA:27429"/>
        <dbReference type="ChEBI" id="CHEBI:15377"/>
        <dbReference type="ChEBI" id="CHEBI:17815"/>
        <dbReference type="ChEBI" id="CHEBI:43474"/>
        <dbReference type="ChEBI" id="CHEBI:58608"/>
        <dbReference type="EC" id="3.1.3.4"/>
    </reaction>
    <physiologicalReaction direction="left-to-right" evidence="1">
        <dbReference type="Rhea" id="RHEA:27430"/>
    </physiologicalReaction>
</comment>
<evidence type="ECO:0000256" key="8">
    <source>
        <dbReference type="ARBA" id="ARBA00023128"/>
    </source>
</evidence>
<dbReference type="SMART" id="SM00775">
    <property type="entry name" value="LNS2"/>
    <property type="match status" value="1"/>
</dbReference>
<evidence type="ECO:0000256" key="3">
    <source>
        <dbReference type="ARBA" id="ARBA00004273"/>
    </source>
</evidence>
<evidence type="ECO:0000256" key="12">
    <source>
        <dbReference type="SAM" id="Coils"/>
    </source>
</evidence>
<dbReference type="Pfam" id="PF08235">
    <property type="entry name" value="LNS2"/>
    <property type="match status" value="1"/>
</dbReference>
<feature type="transmembrane region" description="Helical" evidence="14">
    <location>
        <begin position="1003"/>
        <end position="1027"/>
    </location>
</feature>
<keyword evidence="14" id="KW-1133">Transmembrane helix</keyword>
<dbReference type="STRING" id="45882.A0A0V1DIK3"/>
<dbReference type="PROSITE" id="PS50076">
    <property type="entry name" value="DNAJ_2"/>
    <property type="match status" value="1"/>
</dbReference>
<evidence type="ECO:0000256" key="13">
    <source>
        <dbReference type="SAM" id="MobiDB-lite"/>
    </source>
</evidence>
<feature type="region of interest" description="Disordered" evidence="13">
    <location>
        <begin position="250"/>
        <end position="280"/>
    </location>
</feature>
<comment type="cofactor">
    <cofactor evidence="2">
        <name>Mg(2+)</name>
        <dbReference type="ChEBI" id="CHEBI:18420"/>
    </cofactor>
</comment>
<dbReference type="SUPFAM" id="SSF46565">
    <property type="entry name" value="Chaperone J-domain"/>
    <property type="match status" value="1"/>
</dbReference>
<sequence length="1139" mass="129068">MFSRLFSSVRDFYNGINSATLTGAIDVVVVEQPNGEYIGSSFYVRFGKIGVLQSRAKLVDIMINDQPVDICMRLSSTGEAFFVESITEADVEIPLDLATTPLNQLNAAESNSDIAAHRKQRAASCSSTFDRFQQLSEQNQRKIKIVIDDSNKTNKNHDIPVADTSALRRCKSEEMILRRRIKIRQKLIKEQRKWLDFEAVSHTLSFPSSSAVSVSRRLKRSKLSNSYPGAKRKASVNMFAEKHIRSIDKSLHCKKKKSKNKSKRKKNTESDSEEKDQVERFVSAEEATSEMYASVDESSECRDIWSSYSLHKLDENLIVEDEMANIERVKEEGVALGKVLNDASDWKYARHLVRQNSHNKEDAPESRLWKHWFFASFTRRSHLTTKKKNVQDEIYLQELEGMNLTVSERNVCESEKRVLVGDQAEKLEETNEEMNNNNEGIIMETEEIVEKSTLILHDGKEEAGCNGIMDACTVITEVEQLAGTEKGSDSIKSIPELKCALSLCGNLVLENNYENITEEQFKSHLLTLEQVNENPSLMFSHNLVVQVNDKYYPSKAGLANIAAISVFGRSLSDAASASLMQLDSADKLPEAEHKERSSSGRMTSWFSWRRSSNAPHEARAQCQNETFNDVKDVAPDNEESLLRLLQSSPCASEDLNFNHREALSDSEIVESAEEREARLTPTGTRYQRSLRLTSEQLKSLPLKPGTNKARFSVTTKYQGTCICECYIFVWKWDDKVVVSDIDGTITKSDVLGQILPIMGGQWAQSGVAQLFTRIVDNNYRILYLSARAIGQSTWTKNYLNSVVQDRLYLPDGPLLLSPTSLISALHREIIEKKPEVFKTSCLMEIRALFPAFADPFYAGFGNKLNDIIAYKAAGIPVHRMYCIDHRGVIKSAVKSLNLSYPHMTDLVDYIFPPLNRTVNEPVLQSDFPSPLLYADYNYWKLKPYELDAEEKERYQKFCRCFNSCETSFTTTVFCHFHSHCFLPLLYPAFLIRNFQDFTFYPDYMMSSVAILAGLGIATAGILGRLAMRYGKQMSSRLKNQLDAIPGGAFSKYYQGGFEKKMTRREAFLILGLNANASKERIRLAHKRVMLLNHPDKGGSPYLAAKINEAKDITGHCEEFSFVISSLPYCTLFFSHINLQ</sequence>
<dbReference type="GO" id="GO:0008195">
    <property type="term" value="F:phosphatidate phosphatase activity"/>
    <property type="evidence" value="ECO:0007669"/>
    <property type="project" value="UniProtKB-EC"/>
</dbReference>